<evidence type="ECO:0000313" key="2">
    <source>
        <dbReference type="EMBL" id="CAJ1371468.1"/>
    </source>
</evidence>
<organism evidence="2 3">
    <name type="scientific">Effrenium voratum</name>
    <dbReference type="NCBI Taxonomy" id="2562239"/>
    <lineage>
        <taxon>Eukaryota</taxon>
        <taxon>Sar</taxon>
        <taxon>Alveolata</taxon>
        <taxon>Dinophyceae</taxon>
        <taxon>Suessiales</taxon>
        <taxon>Symbiodiniaceae</taxon>
        <taxon>Effrenium</taxon>
    </lineage>
</organism>
<comment type="caution">
    <text evidence="2">The sequence shown here is derived from an EMBL/GenBank/DDBJ whole genome shotgun (WGS) entry which is preliminary data.</text>
</comment>
<gene>
    <name evidence="2" type="ORF">EVOR1521_LOCUS1771</name>
</gene>
<keyword evidence="3" id="KW-1185">Reference proteome</keyword>
<reference evidence="2" key="1">
    <citation type="submission" date="2023-08" db="EMBL/GenBank/DDBJ databases">
        <authorList>
            <person name="Chen Y."/>
            <person name="Shah S."/>
            <person name="Dougan E. K."/>
            <person name="Thang M."/>
            <person name="Chan C."/>
        </authorList>
    </citation>
    <scope>NUCLEOTIDE SEQUENCE</scope>
</reference>
<evidence type="ECO:0000313" key="3">
    <source>
        <dbReference type="Proteomes" id="UP001178507"/>
    </source>
</evidence>
<protein>
    <submittedName>
        <fullName evidence="2">Uncharacterized protein</fullName>
    </submittedName>
</protein>
<name>A0AA36HLU3_9DINO</name>
<dbReference type="Proteomes" id="UP001178507">
    <property type="component" value="Unassembled WGS sequence"/>
</dbReference>
<sequence length="68" mass="7553">MAYAIGDWLEMKSMGAMDGAAYQVLLQSKLIITALMLWALKGDKAKQTKQQWSTLTTLTIGESRECRG</sequence>
<proteinExistence type="predicted"/>
<keyword evidence="1" id="KW-0812">Transmembrane</keyword>
<feature type="transmembrane region" description="Helical" evidence="1">
    <location>
        <begin position="20"/>
        <end position="40"/>
    </location>
</feature>
<keyword evidence="1" id="KW-1133">Transmembrane helix</keyword>
<accession>A0AA36HLU3</accession>
<dbReference type="EMBL" id="CAUJNA010000080">
    <property type="protein sequence ID" value="CAJ1371468.1"/>
    <property type="molecule type" value="Genomic_DNA"/>
</dbReference>
<evidence type="ECO:0000256" key="1">
    <source>
        <dbReference type="SAM" id="Phobius"/>
    </source>
</evidence>
<keyword evidence="1" id="KW-0472">Membrane</keyword>
<dbReference type="AlphaFoldDB" id="A0AA36HLU3"/>